<proteinExistence type="predicted"/>
<evidence type="ECO:0000256" key="1">
    <source>
        <dbReference type="ARBA" id="ARBA00037217"/>
    </source>
</evidence>
<protein>
    <recommendedName>
        <fullName evidence="3">Pyridine nucleotide-disulfide oxidoreductase domain-containing protein 2</fullName>
    </recommendedName>
</protein>
<dbReference type="SUPFAM" id="SSF51905">
    <property type="entry name" value="FAD/NAD(P)-binding domain"/>
    <property type="match status" value="1"/>
</dbReference>
<gene>
    <name evidence="5" type="ORF">F4X14_08740</name>
</gene>
<evidence type="ECO:0000256" key="3">
    <source>
        <dbReference type="ARBA" id="ARBA00040298"/>
    </source>
</evidence>
<feature type="domain" description="Amine oxidase" evidence="4">
    <location>
        <begin position="16"/>
        <end position="512"/>
    </location>
</feature>
<dbReference type="EMBL" id="VXMH01000040">
    <property type="protein sequence ID" value="MYC95047.1"/>
    <property type="molecule type" value="Genomic_DNA"/>
</dbReference>
<dbReference type="GO" id="GO:0007264">
    <property type="term" value="P:small GTPase-mediated signal transduction"/>
    <property type="evidence" value="ECO:0007669"/>
    <property type="project" value="InterPro"/>
</dbReference>
<organism evidence="5">
    <name type="scientific">Caldilineaceae bacterium SB0661_bin_32</name>
    <dbReference type="NCBI Taxonomy" id="2605255"/>
    <lineage>
        <taxon>Bacteria</taxon>
        <taxon>Bacillati</taxon>
        <taxon>Chloroflexota</taxon>
        <taxon>Caldilineae</taxon>
        <taxon>Caldilineales</taxon>
        <taxon>Caldilineaceae</taxon>
    </lineage>
</organism>
<dbReference type="GO" id="GO:0005092">
    <property type="term" value="F:GDP-dissociation inhibitor activity"/>
    <property type="evidence" value="ECO:0007669"/>
    <property type="project" value="InterPro"/>
</dbReference>
<dbReference type="GO" id="GO:0005829">
    <property type="term" value="C:cytosol"/>
    <property type="evidence" value="ECO:0007669"/>
    <property type="project" value="TreeGrafter"/>
</dbReference>
<evidence type="ECO:0000313" key="5">
    <source>
        <dbReference type="EMBL" id="MYC95047.1"/>
    </source>
</evidence>
<comment type="subunit">
    <text evidence="2">Interacts with COX5B; this interaction may contribute to localize PYROXD2 to the inner face of the inner mitochondrial membrane.</text>
</comment>
<name>A0A6B1D7B2_9CHLR</name>
<dbReference type="InterPro" id="IPR018203">
    <property type="entry name" value="GDP_dissociation_inhibitor"/>
</dbReference>
<dbReference type="InterPro" id="IPR036188">
    <property type="entry name" value="FAD/NAD-bd_sf"/>
</dbReference>
<dbReference type="Gene3D" id="3.50.50.60">
    <property type="entry name" value="FAD/NAD(P)-binding domain"/>
    <property type="match status" value="2"/>
</dbReference>
<reference evidence="5" key="1">
    <citation type="submission" date="2019-09" db="EMBL/GenBank/DDBJ databases">
        <title>Characterisation of the sponge microbiome using genome-centric metagenomics.</title>
        <authorList>
            <person name="Engelberts J.P."/>
            <person name="Robbins S.J."/>
            <person name="De Goeij J.M."/>
            <person name="Aranda M."/>
            <person name="Bell S.C."/>
            <person name="Webster N.S."/>
        </authorList>
    </citation>
    <scope>NUCLEOTIDE SEQUENCE</scope>
    <source>
        <strain evidence="5">SB0661_bin_32</strain>
    </source>
</reference>
<dbReference type="GO" id="GO:0016491">
    <property type="term" value="F:oxidoreductase activity"/>
    <property type="evidence" value="ECO:0007669"/>
    <property type="project" value="InterPro"/>
</dbReference>
<evidence type="ECO:0000256" key="2">
    <source>
        <dbReference type="ARBA" id="ARBA00038825"/>
    </source>
</evidence>
<accession>A0A6B1D7B2</accession>
<dbReference type="PANTHER" id="PTHR10668">
    <property type="entry name" value="PHYTOENE DEHYDROGENASE"/>
    <property type="match status" value="1"/>
</dbReference>
<dbReference type="InterPro" id="IPR002937">
    <property type="entry name" value="Amino_oxidase"/>
</dbReference>
<comment type="function">
    <text evidence="1">Probable oxidoreductase that may play a role as regulator of mitochondrial function.</text>
</comment>
<dbReference type="Pfam" id="PF01593">
    <property type="entry name" value="Amino_oxidase"/>
    <property type="match status" value="1"/>
</dbReference>
<sequence>MPDFDVIFVGTGHNSLVCAGYLAQAGYRVGMFERRPVVGGAVATQEIIPGYRFDLGGSAHILINHTPIVQDLSLERFGLDYVDLDPLFFAPFPDGKRLFVWKDVDRTCDSIASVSFEDADNYHRFVNDWMPMAEAMVESFLLAPTPLNVAKTLVFQSKAHTDLRRRLPAILGSYGQLLRQSFVSPHVQAVIGWMAAQSGPPPHERVSAPFALWHPMYHHSGVKRPRGGSGMLTQALARMIRSHGGTIATDASVDRIIVENGRAIGVRTESGEICTAGRAVVSGAHIHTTLKILGDQVPSSRVASAKRSRVGNGFGMMVRFAMRALPDYGGAEGLENETPRPEHRALQFICPDLDYLERAYRDYLSGRPSADPALIAMTFSAVDPSLAPPGKHVLFLWGQYFPYELAAGESWDDIGDRVADRMLAKLADYAPNVTSAVVGRLVQTPLWLERELGLLRGNVMHLEMSVNQMFTLRPSLRMSDYRGPAKGLYLTGASMHPGGGIMGAAGRNAATVLLHDLSRKPRLFGR</sequence>
<dbReference type="PANTHER" id="PTHR10668:SF103">
    <property type="entry name" value="PYRIDINE NUCLEOTIDE-DISULFIDE OXIDOREDUCTASE DOMAIN-CONTAINING PROTEIN 2"/>
    <property type="match status" value="1"/>
</dbReference>
<comment type="caution">
    <text evidence="5">The sequence shown here is derived from an EMBL/GenBank/DDBJ whole genome shotgun (WGS) entry which is preliminary data.</text>
</comment>
<evidence type="ECO:0000259" key="4">
    <source>
        <dbReference type="Pfam" id="PF01593"/>
    </source>
</evidence>
<dbReference type="AlphaFoldDB" id="A0A6B1D7B2"/>
<dbReference type="PRINTS" id="PR00891">
    <property type="entry name" value="RABGDIREP"/>
</dbReference>